<dbReference type="Proteomes" id="UP001165135">
    <property type="component" value="Unassembled WGS sequence"/>
</dbReference>
<evidence type="ECO:0000256" key="4">
    <source>
        <dbReference type="ARBA" id="ARBA00022833"/>
    </source>
</evidence>
<dbReference type="Gene3D" id="3.40.50.720">
    <property type="entry name" value="NAD(P)-binding Rossmann-like Domain"/>
    <property type="match status" value="1"/>
</dbReference>
<keyword evidence="3" id="KW-0479">Metal-binding</keyword>
<dbReference type="GO" id="GO:0016491">
    <property type="term" value="F:oxidoreductase activity"/>
    <property type="evidence" value="ECO:0007669"/>
    <property type="project" value="UniProtKB-KW"/>
</dbReference>
<dbReference type="InterPro" id="IPR013149">
    <property type="entry name" value="ADH-like_C"/>
</dbReference>
<evidence type="ECO:0000256" key="1">
    <source>
        <dbReference type="ARBA" id="ARBA00001947"/>
    </source>
</evidence>
<dbReference type="Pfam" id="PF08240">
    <property type="entry name" value="ADH_N"/>
    <property type="match status" value="1"/>
</dbReference>
<comment type="caution">
    <text evidence="8">The sequence shown here is derived from an EMBL/GenBank/DDBJ whole genome shotgun (WGS) entry which is preliminary data.</text>
</comment>
<dbReference type="GO" id="GO:0046872">
    <property type="term" value="F:metal ion binding"/>
    <property type="evidence" value="ECO:0007669"/>
    <property type="project" value="UniProtKB-KW"/>
</dbReference>
<dbReference type="Gene3D" id="3.90.180.10">
    <property type="entry name" value="Medium-chain alcohol dehydrogenases, catalytic domain"/>
    <property type="match status" value="1"/>
</dbReference>
<protein>
    <submittedName>
        <fullName evidence="8">Alcohol dehydrogenase</fullName>
    </submittedName>
</protein>
<evidence type="ECO:0000259" key="6">
    <source>
        <dbReference type="Pfam" id="PF00107"/>
    </source>
</evidence>
<evidence type="ECO:0000256" key="2">
    <source>
        <dbReference type="ARBA" id="ARBA00008072"/>
    </source>
</evidence>
<keyword evidence="5" id="KW-0560">Oxidoreductase</keyword>
<dbReference type="EMBL" id="BSTJ01000007">
    <property type="protein sequence ID" value="GLY77485.1"/>
    <property type="molecule type" value="Genomic_DNA"/>
</dbReference>
<dbReference type="InterPro" id="IPR011032">
    <property type="entry name" value="GroES-like_sf"/>
</dbReference>
<evidence type="ECO:0000313" key="8">
    <source>
        <dbReference type="EMBL" id="GLY77485.1"/>
    </source>
</evidence>
<dbReference type="AlphaFoldDB" id="A0A9W6RPB8"/>
<evidence type="ECO:0000259" key="7">
    <source>
        <dbReference type="Pfam" id="PF08240"/>
    </source>
</evidence>
<comment type="similarity">
    <text evidence="2">Belongs to the zinc-containing alcohol dehydrogenase family.</text>
</comment>
<dbReference type="SUPFAM" id="SSF51735">
    <property type="entry name" value="NAD(P)-binding Rossmann-fold domains"/>
    <property type="match status" value="1"/>
</dbReference>
<reference evidence="8" key="1">
    <citation type="submission" date="2023-03" db="EMBL/GenBank/DDBJ databases">
        <title>Actinoallomurus iriomotensis NBRC 103681.</title>
        <authorList>
            <person name="Ichikawa N."/>
            <person name="Sato H."/>
            <person name="Tonouchi N."/>
        </authorList>
    </citation>
    <scope>NUCLEOTIDE SEQUENCE</scope>
    <source>
        <strain evidence="8">NBRC 103681</strain>
    </source>
</reference>
<dbReference type="InterPro" id="IPR013154">
    <property type="entry name" value="ADH-like_N"/>
</dbReference>
<name>A0A9W6RPB8_9ACTN</name>
<dbReference type="SUPFAM" id="SSF50129">
    <property type="entry name" value="GroES-like"/>
    <property type="match status" value="1"/>
</dbReference>
<dbReference type="PANTHER" id="PTHR43350:SF17">
    <property type="entry name" value="NAD-DEPENDENT ALCOHOL DEHYDROGENASE"/>
    <property type="match status" value="1"/>
</dbReference>
<keyword evidence="4" id="KW-0862">Zinc</keyword>
<evidence type="ECO:0000313" key="9">
    <source>
        <dbReference type="Proteomes" id="UP001165135"/>
    </source>
</evidence>
<evidence type="ECO:0000256" key="5">
    <source>
        <dbReference type="ARBA" id="ARBA00023002"/>
    </source>
</evidence>
<feature type="domain" description="Alcohol dehydrogenase-like N-terminal" evidence="7">
    <location>
        <begin position="27"/>
        <end position="125"/>
    </location>
</feature>
<comment type="cofactor">
    <cofactor evidence="1">
        <name>Zn(2+)</name>
        <dbReference type="ChEBI" id="CHEBI:29105"/>
    </cofactor>
</comment>
<dbReference type="Pfam" id="PF00107">
    <property type="entry name" value="ADH_zinc_N"/>
    <property type="match status" value="1"/>
</dbReference>
<sequence length="341" mass="35034">MPEPAPRGGGVIVSVLAAYLPAYTEALSQGARGAIPTPLVLGAGGIGRVESVADDVFNVAPGDIVMINPLLSSGETDGPQEILVGWTGVGGRGRATATTTAMRAVWRDGLWAERALCPKETVVRLAGAEEYARLDRLAFLGWLAIAAEGLNSAGQRPGQTVAVIGGTGQLGVATLLTALARGAAGVVAVGRDTAVLDRLAGMDPRVRTVAFTGDRARDAAAIGEVDVVIDALGSVPGPEPTLTGFDALRPGGTMALIGGVRQDLPLPYGEIMRRRLTVRGSWMSPPETVLDVWRMVAAGTLNLNVLEPRTVGLDDPAGAIKLAAEASGPEFAALIPDAAMR</sequence>
<organism evidence="8 9">
    <name type="scientific">Actinoallomurus iriomotensis</name>
    <dbReference type="NCBI Taxonomy" id="478107"/>
    <lineage>
        <taxon>Bacteria</taxon>
        <taxon>Bacillati</taxon>
        <taxon>Actinomycetota</taxon>
        <taxon>Actinomycetes</taxon>
        <taxon>Streptosporangiales</taxon>
        <taxon>Thermomonosporaceae</taxon>
        <taxon>Actinoallomurus</taxon>
    </lineage>
</organism>
<feature type="domain" description="Alcohol dehydrogenase-like C-terminal" evidence="6">
    <location>
        <begin position="170"/>
        <end position="297"/>
    </location>
</feature>
<gene>
    <name evidence="8" type="ORF">Airi01_057520</name>
</gene>
<dbReference type="InterPro" id="IPR036291">
    <property type="entry name" value="NAD(P)-bd_dom_sf"/>
</dbReference>
<proteinExistence type="inferred from homology"/>
<dbReference type="PANTHER" id="PTHR43350">
    <property type="entry name" value="NAD-DEPENDENT ALCOHOL DEHYDROGENASE"/>
    <property type="match status" value="1"/>
</dbReference>
<accession>A0A9W6RPB8</accession>
<evidence type="ECO:0000256" key="3">
    <source>
        <dbReference type="ARBA" id="ARBA00022723"/>
    </source>
</evidence>